<name>A0A0F9U700_9ZZZZ</name>
<accession>A0A0F9U700</accession>
<organism evidence="1">
    <name type="scientific">marine sediment metagenome</name>
    <dbReference type="NCBI Taxonomy" id="412755"/>
    <lineage>
        <taxon>unclassified sequences</taxon>
        <taxon>metagenomes</taxon>
        <taxon>ecological metagenomes</taxon>
    </lineage>
</organism>
<comment type="caution">
    <text evidence="1">The sequence shown here is derived from an EMBL/GenBank/DDBJ whole genome shotgun (WGS) entry which is preliminary data.</text>
</comment>
<gene>
    <name evidence="1" type="ORF">LCGC14_0643080</name>
</gene>
<proteinExistence type="predicted"/>
<reference evidence="1" key="1">
    <citation type="journal article" date="2015" name="Nature">
        <title>Complex archaea that bridge the gap between prokaryotes and eukaryotes.</title>
        <authorList>
            <person name="Spang A."/>
            <person name="Saw J.H."/>
            <person name="Jorgensen S.L."/>
            <person name="Zaremba-Niedzwiedzka K."/>
            <person name="Martijn J."/>
            <person name="Lind A.E."/>
            <person name="van Eijk R."/>
            <person name="Schleper C."/>
            <person name="Guy L."/>
            <person name="Ettema T.J."/>
        </authorList>
    </citation>
    <scope>NUCLEOTIDE SEQUENCE</scope>
</reference>
<protein>
    <submittedName>
        <fullName evidence="1">Uncharacterized protein</fullName>
    </submittedName>
</protein>
<dbReference type="EMBL" id="LAZR01001169">
    <property type="protein sequence ID" value="KKN49418.1"/>
    <property type="molecule type" value="Genomic_DNA"/>
</dbReference>
<evidence type="ECO:0000313" key="1">
    <source>
        <dbReference type="EMBL" id="KKN49418.1"/>
    </source>
</evidence>
<dbReference type="AlphaFoldDB" id="A0A0F9U700"/>
<sequence>MTHQIAMVAPPHCRACQWKPVEPQKDNPKQEINIENVWLIVPIPNSVIWLYVCPSCGFLHVNDNALANAIQLNEIKKSKIVTPGGAKIVTPLKNNVSLN</sequence>